<dbReference type="GO" id="GO:0003924">
    <property type="term" value="F:GTPase activity"/>
    <property type="evidence" value="ECO:0007669"/>
    <property type="project" value="InterPro"/>
</dbReference>
<dbReference type="InterPro" id="IPR050100">
    <property type="entry name" value="TRAFAC_GTPase_members"/>
</dbReference>
<dbReference type="FunFam" id="3.40.50.300:FF:000204">
    <property type="entry name" value="Translation elongation factor Tu"/>
    <property type="match status" value="1"/>
</dbReference>
<evidence type="ECO:0000256" key="8">
    <source>
        <dbReference type="ARBA" id="ARBA00049117"/>
    </source>
</evidence>
<evidence type="ECO:0000256" key="5">
    <source>
        <dbReference type="ARBA" id="ARBA00022801"/>
    </source>
</evidence>
<feature type="region of interest" description="Disordered" evidence="9">
    <location>
        <begin position="83"/>
        <end position="152"/>
    </location>
</feature>
<evidence type="ECO:0000313" key="11">
    <source>
        <dbReference type="Proteomes" id="UP000887540"/>
    </source>
</evidence>
<comment type="catalytic activity">
    <reaction evidence="8">
        <text>GTP + H2O = GDP + phosphate + H(+)</text>
        <dbReference type="Rhea" id="RHEA:19669"/>
        <dbReference type="ChEBI" id="CHEBI:15377"/>
        <dbReference type="ChEBI" id="CHEBI:15378"/>
        <dbReference type="ChEBI" id="CHEBI:37565"/>
        <dbReference type="ChEBI" id="CHEBI:43474"/>
        <dbReference type="ChEBI" id="CHEBI:58189"/>
    </reaction>
    <physiologicalReaction direction="left-to-right" evidence="8">
        <dbReference type="Rhea" id="RHEA:19670"/>
    </physiologicalReaction>
</comment>
<dbReference type="Pfam" id="PF00009">
    <property type="entry name" value="GTP_EFTU"/>
    <property type="match status" value="1"/>
</dbReference>
<evidence type="ECO:0000256" key="4">
    <source>
        <dbReference type="ARBA" id="ARBA00022741"/>
    </source>
</evidence>
<accession>A0A914CCX3</accession>
<dbReference type="GO" id="GO:0006412">
    <property type="term" value="P:translation"/>
    <property type="evidence" value="ECO:0007669"/>
    <property type="project" value="UniProtKB-KW"/>
</dbReference>
<keyword evidence="11" id="KW-1185">Reference proteome</keyword>
<organism evidence="11 12">
    <name type="scientific">Acrobeloides nanus</name>
    <dbReference type="NCBI Taxonomy" id="290746"/>
    <lineage>
        <taxon>Eukaryota</taxon>
        <taxon>Metazoa</taxon>
        <taxon>Ecdysozoa</taxon>
        <taxon>Nematoda</taxon>
        <taxon>Chromadorea</taxon>
        <taxon>Rhabditida</taxon>
        <taxon>Tylenchina</taxon>
        <taxon>Cephalobomorpha</taxon>
        <taxon>Cephaloboidea</taxon>
        <taxon>Cephalobidae</taxon>
        <taxon>Acrobeloides</taxon>
    </lineage>
</organism>
<evidence type="ECO:0000256" key="6">
    <source>
        <dbReference type="ARBA" id="ARBA00022917"/>
    </source>
</evidence>
<dbReference type="PRINTS" id="PR00315">
    <property type="entry name" value="ELONGATNFCT"/>
</dbReference>
<keyword evidence="2" id="KW-0963">Cytoplasm</keyword>
<name>A0A914CCX3_9BILA</name>
<evidence type="ECO:0000259" key="10">
    <source>
        <dbReference type="PROSITE" id="PS51722"/>
    </source>
</evidence>
<sequence length="384" mass="42723">MSRHRNIRNIDLDDELDDYDDDADYCGRSYEEEPMSPSTAKFLYQRPRLSSQLVHGTKLSEFIAEEASGSDELHNEAQEIFHFDEDSSTSVTPKTTKSHKVADQTKTPAQKQNLKVQLPSIQQLKISEQKHTRSGSKSPARGASTTTAAAPATVPKLSALDMALAATPNYKPRSRPTNTKESINLIIIGHVDAGKSTLMGHLLFQMGYVEQKVVNKYKQDASRCGKSSFFYAWILDETEEERARGVTMDIARASFETPNRKINILDAPGHKDFIPNMITGASKADAALLVVNSTRGEFETAFDQGGQTREHSLLVRSLGVSQMVVAVNKLDTIDWSKERYDEISAKIENGHVEAGEKVYVMPKADPAVIKCNYNLVHDSFVCFF</sequence>
<evidence type="ECO:0000313" key="12">
    <source>
        <dbReference type="WBParaSite" id="ACRNAN_Path_851.g3287.t1"/>
    </source>
</evidence>
<reference evidence="12" key="1">
    <citation type="submission" date="2022-11" db="UniProtKB">
        <authorList>
            <consortium name="WormBaseParasite"/>
        </authorList>
    </citation>
    <scope>IDENTIFICATION</scope>
</reference>
<dbReference type="GO" id="GO:0005737">
    <property type="term" value="C:cytoplasm"/>
    <property type="evidence" value="ECO:0007669"/>
    <property type="project" value="UniProtKB-SubCell"/>
</dbReference>
<keyword evidence="5" id="KW-0378">Hydrolase</keyword>
<dbReference type="Gene3D" id="3.40.50.300">
    <property type="entry name" value="P-loop containing nucleotide triphosphate hydrolases"/>
    <property type="match status" value="1"/>
</dbReference>
<evidence type="ECO:0000256" key="9">
    <source>
        <dbReference type="SAM" id="MobiDB-lite"/>
    </source>
</evidence>
<dbReference type="Proteomes" id="UP000887540">
    <property type="component" value="Unplaced"/>
</dbReference>
<dbReference type="SUPFAM" id="SSF52540">
    <property type="entry name" value="P-loop containing nucleoside triphosphate hydrolases"/>
    <property type="match status" value="1"/>
</dbReference>
<dbReference type="InterPro" id="IPR027417">
    <property type="entry name" value="P-loop_NTPase"/>
</dbReference>
<dbReference type="InterPro" id="IPR000795">
    <property type="entry name" value="T_Tr_GTP-bd_dom"/>
</dbReference>
<dbReference type="PROSITE" id="PS51722">
    <property type="entry name" value="G_TR_2"/>
    <property type="match status" value="1"/>
</dbReference>
<feature type="domain" description="Tr-type G" evidence="10">
    <location>
        <begin position="180"/>
        <end position="384"/>
    </location>
</feature>
<feature type="compositionally biased region" description="Polar residues" evidence="9">
    <location>
        <begin position="104"/>
        <end position="126"/>
    </location>
</feature>
<evidence type="ECO:0000256" key="7">
    <source>
        <dbReference type="ARBA" id="ARBA00023134"/>
    </source>
</evidence>
<keyword evidence="7" id="KW-0342">GTP-binding</keyword>
<comment type="subcellular location">
    <subcellularLocation>
        <location evidence="1">Cytoplasm</location>
    </subcellularLocation>
</comment>
<evidence type="ECO:0000256" key="3">
    <source>
        <dbReference type="ARBA" id="ARBA00022553"/>
    </source>
</evidence>
<protein>
    <submittedName>
        <fullName evidence="12">Tr-type G domain-containing protein</fullName>
    </submittedName>
</protein>
<dbReference type="AlphaFoldDB" id="A0A914CCX3"/>
<keyword evidence="3" id="KW-0597">Phosphoprotein</keyword>
<dbReference type="GO" id="GO:0005525">
    <property type="term" value="F:GTP binding"/>
    <property type="evidence" value="ECO:0007669"/>
    <property type="project" value="UniProtKB-KW"/>
</dbReference>
<evidence type="ECO:0000256" key="2">
    <source>
        <dbReference type="ARBA" id="ARBA00022490"/>
    </source>
</evidence>
<dbReference type="WBParaSite" id="ACRNAN_Path_851.g3287.t1">
    <property type="protein sequence ID" value="ACRNAN_Path_851.g3287.t1"/>
    <property type="gene ID" value="ACRNAN_Path_851.g3287"/>
</dbReference>
<keyword evidence="4" id="KW-0547">Nucleotide-binding</keyword>
<feature type="compositionally biased region" description="Low complexity" evidence="9">
    <location>
        <begin position="138"/>
        <end position="152"/>
    </location>
</feature>
<proteinExistence type="predicted"/>
<keyword evidence="6" id="KW-0648">Protein biosynthesis</keyword>
<dbReference type="PANTHER" id="PTHR23115">
    <property type="entry name" value="TRANSLATION FACTOR"/>
    <property type="match status" value="1"/>
</dbReference>
<evidence type="ECO:0000256" key="1">
    <source>
        <dbReference type="ARBA" id="ARBA00004496"/>
    </source>
</evidence>